<reference evidence="2 3" key="1">
    <citation type="submission" date="2018-11" db="EMBL/GenBank/DDBJ databases">
        <title>Genome sequence and assembly of Colletotrichum sidae.</title>
        <authorList>
            <person name="Gan P."/>
            <person name="Shirasu K."/>
        </authorList>
    </citation>
    <scope>NUCLEOTIDE SEQUENCE [LARGE SCALE GENOMIC DNA]</scope>
    <source>
        <strain evidence="2 3">CBS 518.97</strain>
    </source>
</reference>
<keyword evidence="1" id="KW-0472">Membrane</keyword>
<gene>
    <name evidence="2" type="ORF">C8034_v006822</name>
</gene>
<feature type="transmembrane region" description="Helical" evidence="1">
    <location>
        <begin position="32"/>
        <end position="52"/>
    </location>
</feature>
<organism evidence="2 3">
    <name type="scientific">Colletotrichum sidae</name>
    <dbReference type="NCBI Taxonomy" id="1347389"/>
    <lineage>
        <taxon>Eukaryota</taxon>
        <taxon>Fungi</taxon>
        <taxon>Dikarya</taxon>
        <taxon>Ascomycota</taxon>
        <taxon>Pezizomycotina</taxon>
        <taxon>Sordariomycetes</taxon>
        <taxon>Hypocreomycetidae</taxon>
        <taxon>Glomerellales</taxon>
        <taxon>Glomerellaceae</taxon>
        <taxon>Colletotrichum</taxon>
        <taxon>Colletotrichum orbiculare species complex</taxon>
    </lineage>
</organism>
<keyword evidence="3" id="KW-1185">Reference proteome</keyword>
<protein>
    <submittedName>
        <fullName evidence="2">Uncharacterized protein</fullName>
    </submittedName>
</protein>
<comment type="caution">
    <text evidence="2">The sequence shown here is derived from an EMBL/GenBank/DDBJ whole genome shotgun (WGS) entry which is preliminary data.</text>
</comment>
<accession>A0A4R8QVI5</accession>
<keyword evidence="1" id="KW-1133">Transmembrane helix</keyword>
<name>A0A4R8QVI5_9PEZI</name>
<proteinExistence type="predicted"/>
<dbReference type="EMBL" id="QAPF01003014">
    <property type="protein sequence ID" value="TDZ41150.1"/>
    <property type="molecule type" value="Genomic_DNA"/>
</dbReference>
<evidence type="ECO:0000313" key="2">
    <source>
        <dbReference type="EMBL" id="TDZ41150.1"/>
    </source>
</evidence>
<evidence type="ECO:0000313" key="3">
    <source>
        <dbReference type="Proteomes" id="UP000295604"/>
    </source>
</evidence>
<evidence type="ECO:0000256" key="1">
    <source>
        <dbReference type="SAM" id="Phobius"/>
    </source>
</evidence>
<dbReference type="AlphaFoldDB" id="A0A4R8QVI5"/>
<dbReference type="Proteomes" id="UP000295604">
    <property type="component" value="Unassembled WGS sequence"/>
</dbReference>
<sequence>MNIDFIKAVNNDKNYNYFYKSLKKLVLYKSNFTTFSSLFKVVIIIFNFNILLEN</sequence>
<keyword evidence="1" id="KW-0812">Transmembrane</keyword>